<evidence type="ECO:0000313" key="4">
    <source>
        <dbReference type="EMBL" id="QEK12509.1"/>
    </source>
</evidence>
<reference evidence="4 5" key="1">
    <citation type="submission" date="2019-07" db="EMBL/GenBank/DDBJ databases">
        <title>Complete genome of Crassaminicella thermophila SY095.</title>
        <authorList>
            <person name="Li X."/>
        </authorList>
    </citation>
    <scope>NUCLEOTIDE SEQUENCE [LARGE SCALE GENOMIC DNA]</scope>
    <source>
        <strain evidence="4 5">SY095</strain>
    </source>
</reference>
<dbReference type="PANTHER" id="PTHR11496">
    <property type="entry name" value="ALCOHOL DEHYDROGENASE"/>
    <property type="match status" value="1"/>
</dbReference>
<sequence>MKFFKLPTQIHKFDDFKGFAEEFKIGEGDLVLTHQFLYDPFMKELNLGADFLMQEKYGVGEPSDEMIDQILADVTAKQYKRIIAVGGGSVIDIAKLLIFKDGKNALDMFEKKIDFIKDKELIIVPTTCGTGSEVTNISIAEIKSKHTKMGLAIDELYADYAVLIPELVKGLPYKFFVYSSIDALIHAIESYVSPNANDFTQMISVKATEMILKGYLDIIEKGEDYRLEILEDFVIASNYAGIAFGNTGVGAVHALSYPLGGTYHVPHGEANYQFFTEVFKTYNRINPDGKIKELNTFLADLLKVEEKDVYDAIENVLDKLLSKKPLKEYGMKEEEIESFTDSVLEKQQRLLANNYVPLSREDILNIYKNLYYSKDSIEEVAATRK</sequence>
<dbReference type="Gene3D" id="1.20.1090.10">
    <property type="entry name" value="Dehydroquinate synthase-like - alpha domain"/>
    <property type="match status" value="1"/>
</dbReference>
<dbReference type="CDD" id="cd14860">
    <property type="entry name" value="4HBD_NAD"/>
    <property type="match status" value="1"/>
</dbReference>
<dbReference type="GO" id="GO:0004022">
    <property type="term" value="F:alcohol dehydrogenase (NAD+) activity"/>
    <property type="evidence" value="ECO:0007669"/>
    <property type="project" value="TreeGrafter"/>
</dbReference>
<name>A0A5C0SHS9_CRATE</name>
<evidence type="ECO:0000259" key="3">
    <source>
        <dbReference type="Pfam" id="PF25137"/>
    </source>
</evidence>
<organism evidence="4 5">
    <name type="scientific">Crassaminicella thermophila</name>
    <dbReference type="NCBI Taxonomy" id="2599308"/>
    <lineage>
        <taxon>Bacteria</taxon>
        <taxon>Bacillati</taxon>
        <taxon>Bacillota</taxon>
        <taxon>Clostridia</taxon>
        <taxon>Eubacteriales</taxon>
        <taxon>Clostridiaceae</taxon>
        <taxon>Crassaminicella</taxon>
    </lineage>
</organism>
<accession>A0A5C0SHS9</accession>
<dbReference type="KEGG" id="crs:FQB35_09320"/>
<feature type="domain" description="Fe-containing alcohol dehydrogenase-like C-terminal" evidence="3">
    <location>
        <begin position="177"/>
        <end position="371"/>
    </location>
</feature>
<evidence type="ECO:0000313" key="5">
    <source>
        <dbReference type="Proteomes" id="UP000324646"/>
    </source>
</evidence>
<dbReference type="OrthoDB" id="9804734at2"/>
<dbReference type="InterPro" id="IPR001670">
    <property type="entry name" value="ADH_Fe/GldA"/>
</dbReference>
<dbReference type="Gene3D" id="3.40.50.1970">
    <property type="match status" value="1"/>
</dbReference>
<dbReference type="AlphaFoldDB" id="A0A5C0SHS9"/>
<dbReference type="Pfam" id="PF00465">
    <property type="entry name" value="Fe-ADH"/>
    <property type="match status" value="1"/>
</dbReference>
<protein>
    <submittedName>
        <fullName evidence="4">4-hydroxybutyrate dehydrogenase</fullName>
    </submittedName>
</protein>
<evidence type="ECO:0000256" key="1">
    <source>
        <dbReference type="ARBA" id="ARBA00023002"/>
    </source>
</evidence>
<dbReference type="GO" id="GO:0046872">
    <property type="term" value="F:metal ion binding"/>
    <property type="evidence" value="ECO:0007669"/>
    <property type="project" value="InterPro"/>
</dbReference>
<dbReference type="EMBL" id="CP042243">
    <property type="protein sequence ID" value="QEK12509.1"/>
    <property type="molecule type" value="Genomic_DNA"/>
</dbReference>
<dbReference type="InterPro" id="IPR018211">
    <property type="entry name" value="ADH_Fe_CS"/>
</dbReference>
<feature type="domain" description="Alcohol dehydrogenase iron-type/glycerol dehydrogenase GldA" evidence="2">
    <location>
        <begin position="30"/>
        <end position="165"/>
    </location>
</feature>
<dbReference type="Pfam" id="PF25137">
    <property type="entry name" value="ADH_Fe_C"/>
    <property type="match status" value="1"/>
</dbReference>
<dbReference type="InterPro" id="IPR039697">
    <property type="entry name" value="Alcohol_dehydrogenase_Fe"/>
</dbReference>
<evidence type="ECO:0000259" key="2">
    <source>
        <dbReference type="Pfam" id="PF00465"/>
    </source>
</evidence>
<dbReference type="SUPFAM" id="SSF56796">
    <property type="entry name" value="Dehydroquinate synthase-like"/>
    <property type="match status" value="1"/>
</dbReference>
<dbReference type="PANTHER" id="PTHR11496:SF83">
    <property type="entry name" value="HYDROXYACID-OXOACID TRANSHYDROGENASE, MITOCHONDRIAL"/>
    <property type="match status" value="1"/>
</dbReference>
<proteinExistence type="predicted"/>
<dbReference type="PROSITE" id="PS00060">
    <property type="entry name" value="ADH_IRON_2"/>
    <property type="match status" value="1"/>
</dbReference>
<dbReference type="RefSeq" id="WP_148809663.1">
    <property type="nucleotide sequence ID" value="NZ_CP042243.1"/>
</dbReference>
<dbReference type="InterPro" id="IPR056798">
    <property type="entry name" value="ADH_Fe_C"/>
</dbReference>
<keyword evidence="5" id="KW-1185">Reference proteome</keyword>
<keyword evidence="1" id="KW-0560">Oxidoreductase</keyword>
<dbReference type="Proteomes" id="UP000324646">
    <property type="component" value="Chromosome"/>
</dbReference>
<gene>
    <name evidence="4" type="ORF">FQB35_09320</name>
</gene>